<proteinExistence type="predicted"/>
<reference evidence="1" key="1">
    <citation type="submission" date="2021-06" db="EMBL/GenBank/DDBJ databases">
        <authorList>
            <person name="Kallberg Y."/>
            <person name="Tangrot J."/>
            <person name="Rosling A."/>
        </authorList>
    </citation>
    <scope>NUCLEOTIDE SEQUENCE</scope>
    <source>
        <strain evidence="1">IA702</strain>
    </source>
</reference>
<keyword evidence="2" id="KW-1185">Reference proteome</keyword>
<protein>
    <submittedName>
        <fullName evidence="1">3238_t:CDS:1</fullName>
    </submittedName>
</protein>
<dbReference type="EMBL" id="CAJVPJ010003375">
    <property type="protein sequence ID" value="CAG8639141.1"/>
    <property type="molecule type" value="Genomic_DNA"/>
</dbReference>
<evidence type="ECO:0000313" key="1">
    <source>
        <dbReference type="EMBL" id="CAG8639141.1"/>
    </source>
</evidence>
<accession>A0A9N9DG75</accession>
<dbReference type="OrthoDB" id="2441967at2759"/>
<gene>
    <name evidence="1" type="ORF">POCULU_LOCUS9323</name>
</gene>
<organism evidence="1 2">
    <name type="scientific">Paraglomus occultum</name>
    <dbReference type="NCBI Taxonomy" id="144539"/>
    <lineage>
        <taxon>Eukaryota</taxon>
        <taxon>Fungi</taxon>
        <taxon>Fungi incertae sedis</taxon>
        <taxon>Mucoromycota</taxon>
        <taxon>Glomeromycotina</taxon>
        <taxon>Glomeromycetes</taxon>
        <taxon>Paraglomerales</taxon>
        <taxon>Paraglomeraceae</taxon>
        <taxon>Paraglomus</taxon>
    </lineage>
</organism>
<name>A0A9N9DG75_9GLOM</name>
<dbReference type="AlphaFoldDB" id="A0A9N9DG75"/>
<feature type="non-terminal residue" evidence="1">
    <location>
        <position position="1"/>
    </location>
</feature>
<sequence length="79" mass="8841">YLSGANSVGKSHQTLTLRKQVAEVLGVAERTVASVVSDWNKQDGTFTLQKVLGRPKFLPDKNVEIIDWLTTHNLFFLVN</sequence>
<dbReference type="Proteomes" id="UP000789572">
    <property type="component" value="Unassembled WGS sequence"/>
</dbReference>
<evidence type="ECO:0000313" key="2">
    <source>
        <dbReference type="Proteomes" id="UP000789572"/>
    </source>
</evidence>
<comment type="caution">
    <text evidence="1">The sequence shown here is derived from an EMBL/GenBank/DDBJ whole genome shotgun (WGS) entry which is preliminary data.</text>
</comment>